<feature type="region of interest" description="Disordered" evidence="1">
    <location>
        <begin position="414"/>
        <end position="440"/>
    </location>
</feature>
<dbReference type="PANTHER" id="PTHR34587">
    <property type="entry name" value="VWFA DOMAIN-CONTAINING PROTEIN"/>
    <property type="match status" value="1"/>
</dbReference>
<evidence type="ECO:0000256" key="1">
    <source>
        <dbReference type="SAM" id="MobiDB-lite"/>
    </source>
</evidence>
<evidence type="ECO:0000313" key="4">
    <source>
        <dbReference type="Proteomes" id="UP001642482"/>
    </source>
</evidence>
<feature type="compositionally biased region" description="Low complexity" evidence="1">
    <location>
        <begin position="414"/>
        <end position="437"/>
    </location>
</feature>
<gene>
    <name evidence="3" type="ORF">SEUCBS140593_009263</name>
</gene>
<comment type="caution">
    <text evidence="3">The sequence shown here is derived from an EMBL/GenBank/DDBJ whole genome shotgun (WGS) entry which is preliminary data.</text>
</comment>
<keyword evidence="2" id="KW-0732">Signal</keyword>
<sequence>MVSAKLVYAATLLSLALAAQNDNNNNAAKGAVANTGAQANAKQGQQNNANNGANAAKQGQNNNANNGANANANKGNANNGNANAAKANNGNANANTNTATANNNKGTATAAANANTATANAAANNNANANNNNNAATNNAASNTNNNAADSTTLSANAIQSGSFFDGQSGLGAEAGEAASTTSQNNFINFCAGQTLTNGLQITTGSCNGIVMGQIPAKNQMISTVITFPQDGATLTAGQDFNITLQVNNLQAGAFTNADATYYAAPQQLSNGIVVGHTHVTVQDMGNSLNPTTPPDPTQFAFFKGINDAGNGKGGLSAQVAGGLPAGNFRLCTLTSAANHQPVIMPVAQRGSQDDCTRFTVKGNGGTTNEAANNGDKGEAAAALAQSAVDIGPGALTATAAAANTAATAAANNNNNNNGGNANAAKGQNNNANNGGKKAQRLARFARRTFVA</sequence>
<reference evidence="3 4" key="1">
    <citation type="submission" date="2024-01" db="EMBL/GenBank/DDBJ databases">
        <authorList>
            <person name="Allen C."/>
            <person name="Tagirdzhanova G."/>
        </authorList>
    </citation>
    <scope>NUCLEOTIDE SEQUENCE [LARGE SCALE GENOMIC DNA]</scope>
</reference>
<protein>
    <recommendedName>
        <fullName evidence="5">Ribosomal protein s17</fullName>
    </recommendedName>
</protein>
<evidence type="ECO:0000313" key="3">
    <source>
        <dbReference type="EMBL" id="CAK7235379.1"/>
    </source>
</evidence>
<evidence type="ECO:0008006" key="5">
    <source>
        <dbReference type="Google" id="ProtNLM"/>
    </source>
</evidence>
<dbReference type="PANTHER" id="PTHR34587:SF2">
    <property type="entry name" value="G-PROTEIN COUPLED RECEPTORS FAMILY 1 PROFILE DOMAIN-CONTAINING PROTEIN"/>
    <property type="match status" value="1"/>
</dbReference>
<evidence type="ECO:0000256" key="2">
    <source>
        <dbReference type="SAM" id="SignalP"/>
    </source>
</evidence>
<dbReference type="InterPro" id="IPR053216">
    <property type="entry name" value="Appressorial_penetr-assoc"/>
</dbReference>
<feature type="region of interest" description="Disordered" evidence="1">
    <location>
        <begin position="124"/>
        <end position="149"/>
    </location>
</feature>
<feature type="chain" id="PRO_5046059354" description="Ribosomal protein s17" evidence="2">
    <location>
        <begin position="19"/>
        <end position="452"/>
    </location>
</feature>
<feature type="signal peptide" evidence="2">
    <location>
        <begin position="1"/>
        <end position="18"/>
    </location>
</feature>
<feature type="region of interest" description="Disordered" evidence="1">
    <location>
        <begin position="36"/>
        <end position="104"/>
    </location>
</feature>
<proteinExistence type="predicted"/>
<accession>A0ABP0CW26</accession>
<dbReference type="EMBL" id="CAWUHD010000148">
    <property type="protein sequence ID" value="CAK7235379.1"/>
    <property type="molecule type" value="Genomic_DNA"/>
</dbReference>
<name>A0ABP0CW26_9PEZI</name>
<dbReference type="Proteomes" id="UP001642482">
    <property type="component" value="Unassembled WGS sequence"/>
</dbReference>
<organism evidence="3 4">
    <name type="scientific">Sporothrix eucalyptigena</name>
    <dbReference type="NCBI Taxonomy" id="1812306"/>
    <lineage>
        <taxon>Eukaryota</taxon>
        <taxon>Fungi</taxon>
        <taxon>Dikarya</taxon>
        <taxon>Ascomycota</taxon>
        <taxon>Pezizomycotina</taxon>
        <taxon>Sordariomycetes</taxon>
        <taxon>Sordariomycetidae</taxon>
        <taxon>Ophiostomatales</taxon>
        <taxon>Ophiostomataceae</taxon>
        <taxon>Sporothrix</taxon>
    </lineage>
</organism>
<keyword evidence="4" id="KW-1185">Reference proteome</keyword>